<evidence type="ECO:0000256" key="1">
    <source>
        <dbReference type="ARBA" id="ARBA00005495"/>
    </source>
</evidence>
<dbReference type="GO" id="GO:0016846">
    <property type="term" value="F:carbon-sulfur lyase activity"/>
    <property type="evidence" value="ECO:0007669"/>
    <property type="project" value="InterPro"/>
</dbReference>
<dbReference type="SUPFAM" id="SSF51316">
    <property type="entry name" value="Mss4-like"/>
    <property type="match status" value="1"/>
</dbReference>
<dbReference type="CDD" id="cd12148">
    <property type="entry name" value="fungal_TF_MHR"/>
    <property type="match status" value="1"/>
</dbReference>
<dbReference type="Gene3D" id="3.90.1590.10">
    <property type="entry name" value="glutathione-dependent formaldehyde- activating enzyme (gfa)"/>
    <property type="match status" value="1"/>
</dbReference>
<proteinExistence type="inferred from homology"/>
<evidence type="ECO:0000256" key="2">
    <source>
        <dbReference type="ARBA" id="ARBA00022723"/>
    </source>
</evidence>
<comment type="similarity">
    <text evidence="1">Belongs to the Gfa family.</text>
</comment>
<evidence type="ECO:0000256" key="3">
    <source>
        <dbReference type="ARBA" id="ARBA00022833"/>
    </source>
</evidence>
<organism evidence="5">
    <name type="scientific">Gibberella zeae</name>
    <name type="common">Wheat head blight fungus</name>
    <name type="synonym">Fusarium graminearum</name>
    <dbReference type="NCBI Taxonomy" id="5518"/>
    <lineage>
        <taxon>Eukaryota</taxon>
        <taxon>Fungi</taxon>
        <taxon>Dikarya</taxon>
        <taxon>Ascomycota</taxon>
        <taxon>Pezizomycotina</taxon>
        <taxon>Sordariomycetes</taxon>
        <taxon>Hypocreomycetidae</taxon>
        <taxon>Hypocreales</taxon>
        <taxon>Nectriaceae</taxon>
        <taxon>Fusarium</taxon>
    </lineage>
</organism>
<reference evidence="5" key="1">
    <citation type="submission" date="2019-04" db="EMBL/GenBank/DDBJ databases">
        <authorList>
            <person name="Melise S."/>
            <person name="Noan J."/>
            <person name="Okalmin O."/>
        </authorList>
    </citation>
    <scope>NUCLEOTIDE SEQUENCE</scope>
    <source>
        <strain evidence="5">FN9</strain>
    </source>
</reference>
<accession>A0A4V6J990</accession>
<keyword evidence="4" id="KW-0539">Nucleus</keyword>
<dbReference type="GO" id="GO:0046872">
    <property type="term" value="F:metal ion binding"/>
    <property type="evidence" value="ECO:0007669"/>
    <property type="project" value="UniProtKB-KW"/>
</dbReference>
<gene>
    <name evidence="5" type="ORF">FUG_LOCUS416595</name>
</gene>
<dbReference type="InterPro" id="IPR006913">
    <property type="entry name" value="CENP-V/GFA"/>
</dbReference>
<dbReference type="Gene3D" id="1.25.40.10">
    <property type="entry name" value="Tetratricopeptide repeat domain"/>
    <property type="match status" value="1"/>
</dbReference>
<name>A0A4V6J990_GIBZA</name>
<dbReference type="PROSITE" id="PS51891">
    <property type="entry name" value="CENP_V_GFA"/>
    <property type="match status" value="1"/>
</dbReference>
<dbReference type="PANTHER" id="PTHR45588:SF1">
    <property type="entry name" value="WW DOMAIN-CONTAINING PROTEIN"/>
    <property type="match status" value="1"/>
</dbReference>
<dbReference type="Pfam" id="PF04828">
    <property type="entry name" value="GFA"/>
    <property type="match status" value="1"/>
</dbReference>
<dbReference type="SUPFAM" id="SSF51197">
    <property type="entry name" value="Clavaminate synthase-like"/>
    <property type="match status" value="1"/>
</dbReference>
<dbReference type="SUPFAM" id="SSF48452">
    <property type="entry name" value="TPR-like"/>
    <property type="match status" value="1"/>
</dbReference>
<sequence>MPLTGSCMCGAIAYKSTTDPDVTALCHCTDCQKWTGGAFTSNAVVPEESFSITKGTPKQYDVTGASGKINHHFFCGDCGSSLYTRLDIMEGKIIIKAGGLDEGKANLDNKIGVEFYTRDRVPYIQPAQGAKQEQMFDNIKPAPKSEDSEGRDFILPPFSRDVTTNKPEAKRWVEDGFVWCYSFNHAEGERCFEKAIKIDPECALAYWGLAFALGPNYNKPWKAFDRNDLRYTTLKGIDAFKKAESLASKASPLEQALIGAIRHRYPKDEKDTNNAKIWNQAYAEAMRPVYKEFKDDLDVAALYADALMNLTPWALWDVRTGKPAPGSEVIEIQEVIEKGLAQDGGHEHIGLLHAYIHVTEMSTEPEKGLVAAEHLRRLANEAGHLAHMPSHLDILIGDYRRAISANTKAVMADEKFLSLRGGRDFYTIYRMHDYHSLIYAAMFAGQYSVSMEAVERMESAIPDEDLRIQSPPMADWLETFRSVRPHILIRFGKWEEIIETSLPQDQELLCVTTATIHYAKGVAYAALGNVDESAKQRELFLSAKARVPPTRIAYPNKCSDVLDVAEAMLDGELEYRRGNIEVAFEHLRKSIDRDDSLRYAEPWAWMQPARHAYAALLMEQERIEEAAEVYRTDLGLNNKLFRARHHPNNVWALHGYHECAVRLGLDGEARVIKQQLKTAMAFVDVPIESSCYCRQDVKNANGCCRLQCTTTGLYCDRSDKPTRFIEHRELPDPDTPRKALQDQNIARLFHSYTSEISKWYDLSDSAYYFGQIVPTLALDEPLLFSAIIALSAMHTCKTSSPSFRKVAEFYHHRCIRLLITLSEGNQLITRGIALAATCLLRSYEILDGDVDPNMHLRGAYSMASLYDVLSGNLRVGLLGAGFWNYLREDITFSLFEKCPLKMNLESTLLFTPHESDQDYLNSVTLILGNSINMAYSQDTDALRWRQITESLRDWRRAYPDHIKPFSRELSTSHLFPAVWFLQPYHAAIRHYYLVTMTFICLHDQLEAPDDLDTLNLEGSSKEEMLEKFATEICGIAFTAKVPSVLVNAFGPIAFYSRNLEKAVRHMHRDGLVIVENVVPHQDIDLLNKKMTEDAEVLQARDAPPVAEYFKPSIFTNPIATQITAAMMGQRPKWTFCSANSAMATLPGGTPQRQPVHSDADFAHPDHPFALVINIPLVTTTPENGSTEIWLGTHNGYGLDTQEGAHGERASGRIREELLRQRKEVSPPIRPIIKKGSIIVRDLKLWHAGMPNLTQQTRVMLAMIHFAPWYRNRMRLELGEDVKSILEELEREGKLGLDVPVDWASRDAVLEGYLNRGFGNSYDFSQEA</sequence>
<evidence type="ECO:0000313" key="5">
    <source>
        <dbReference type="EMBL" id="VIO60881.1"/>
    </source>
</evidence>
<dbReference type="PANTHER" id="PTHR45588">
    <property type="entry name" value="TPR DOMAIN-CONTAINING PROTEIN"/>
    <property type="match status" value="1"/>
</dbReference>
<dbReference type="InterPro" id="IPR021858">
    <property type="entry name" value="Fun_TF"/>
</dbReference>
<protein>
    <submittedName>
        <fullName evidence="5">Uncharacterized protein</fullName>
    </submittedName>
</protein>
<dbReference type="EMBL" id="CAAKMV010000148">
    <property type="protein sequence ID" value="VIO60881.1"/>
    <property type="molecule type" value="Genomic_DNA"/>
</dbReference>
<dbReference type="InterPro" id="IPR011057">
    <property type="entry name" value="Mss4-like_sf"/>
</dbReference>
<dbReference type="InterPro" id="IPR011990">
    <property type="entry name" value="TPR-like_helical_dom_sf"/>
</dbReference>
<dbReference type="Gene3D" id="2.60.120.620">
    <property type="entry name" value="q2cbj1_9rhob like domain"/>
    <property type="match status" value="1"/>
</dbReference>
<dbReference type="Pfam" id="PF05721">
    <property type="entry name" value="PhyH"/>
    <property type="match status" value="1"/>
</dbReference>
<dbReference type="InterPro" id="IPR008775">
    <property type="entry name" value="Phytyl_CoA_dOase-like"/>
</dbReference>
<dbReference type="Pfam" id="PF11951">
    <property type="entry name" value="Fungal_trans_2"/>
    <property type="match status" value="1"/>
</dbReference>
<evidence type="ECO:0000256" key="4">
    <source>
        <dbReference type="ARBA" id="ARBA00023242"/>
    </source>
</evidence>
<keyword evidence="3" id="KW-0862">Zinc</keyword>
<keyword evidence="2" id="KW-0479">Metal-binding</keyword>